<sequence>MRIYFYFLMNEKYHFETNGLTRFCKHTADLNSRQRADSKGEEVKAEVKLEGIPVAPGQQLPVLPSTSGPPETLEVLREILKDFVDKTVLHAKELLRDVMVLRNNAREEIQKLEVKVEVMSDVEATLKWVSDVVQGHHRQLPYMERNTTCVKVLNRQPADHQCRFCVCQKTIAEKTDLIGENPEESLSVIEHQVRSYVLSLERVKITYMEVVSLIATAQESVKGFLSDLLWREPGTSGYSELLDEDMDYEIMDAVQETLNIPEDTEELIRHAGFISHTLDSLTSEILDTLSHTTARMAEVKTQNESLDKVEEHTKKIRHLMDVTALDVARTRSREDYVQTSRILKGCVCPYCICYNSPFPDETRKTSKKQREAHQENLIMNISQLQQMMSLVLTTVEGPDHPLVSGVDPVVLDLVESAQTNLYSALDIILGDEERNKRRAEADPSGVSQSLNL</sequence>
<accession>A0AAN9APZ8</accession>
<protein>
    <submittedName>
        <fullName evidence="2">Uncharacterized protein</fullName>
    </submittedName>
</protein>
<gene>
    <name evidence="2" type="ORF">V1264_010531</name>
</gene>
<dbReference type="AlphaFoldDB" id="A0AAN9APZ8"/>
<reference evidence="2 3" key="1">
    <citation type="submission" date="2024-02" db="EMBL/GenBank/DDBJ databases">
        <title>Chromosome-scale genome assembly of the rough periwinkle Littorina saxatilis.</title>
        <authorList>
            <person name="De Jode A."/>
            <person name="Faria R."/>
            <person name="Formenti G."/>
            <person name="Sims Y."/>
            <person name="Smith T.P."/>
            <person name="Tracey A."/>
            <person name="Wood J.M.D."/>
            <person name="Zagrodzka Z.B."/>
            <person name="Johannesson K."/>
            <person name="Butlin R.K."/>
            <person name="Leder E.H."/>
        </authorList>
    </citation>
    <scope>NUCLEOTIDE SEQUENCE [LARGE SCALE GENOMIC DNA]</scope>
    <source>
        <strain evidence="2">Snail1</strain>
        <tissue evidence="2">Muscle</tissue>
    </source>
</reference>
<proteinExistence type="predicted"/>
<dbReference type="EMBL" id="JBAMIC010000024">
    <property type="protein sequence ID" value="KAK7090775.1"/>
    <property type="molecule type" value="Genomic_DNA"/>
</dbReference>
<evidence type="ECO:0000313" key="2">
    <source>
        <dbReference type="EMBL" id="KAK7090775.1"/>
    </source>
</evidence>
<evidence type="ECO:0000256" key="1">
    <source>
        <dbReference type="SAM" id="Coils"/>
    </source>
</evidence>
<organism evidence="2 3">
    <name type="scientific">Littorina saxatilis</name>
    <dbReference type="NCBI Taxonomy" id="31220"/>
    <lineage>
        <taxon>Eukaryota</taxon>
        <taxon>Metazoa</taxon>
        <taxon>Spiralia</taxon>
        <taxon>Lophotrochozoa</taxon>
        <taxon>Mollusca</taxon>
        <taxon>Gastropoda</taxon>
        <taxon>Caenogastropoda</taxon>
        <taxon>Littorinimorpha</taxon>
        <taxon>Littorinoidea</taxon>
        <taxon>Littorinidae</taxon>
        <taxon>Littorina</taxon>
    </lineage>
</organism>
<comment type="caution">
    <text evidence="2">The sequence shown here is derived from an EMBL/GenBank/DDBJ whole genome shotgun (WGS) entry which is preliminary data.</text>
</comment>
<keyword evidence="1" id="KW-0175">Coiled coil</keyword>
<name>A0AAN9APZ8_9CAEN</name>
<keyword evidence="3" id="KW-1185">Reference proteome</keyword>
<evidence type="ECO:0000313" key="3">
    <source>
        <dbReference type="Proteomes" id="UP001374579"/>
    </source>
</evidence>
<dbReference type="Proteomes" id="UP001374579">
    <property type="component" value="Unassembled WGS sequence"/>
</dbReference>
<feature type="coiled-coil region" evidence="1">
    <location>
        <begin position="91"/>
        <end position="122"/>
    </location>
</feature>